<keyword evidence="3" id="KW-1185">Reference proteome</keyword>
<organism evidence="2 3">
    <name type="scientific">Caerostris darwini</name>
    <dbReference type="NCBI Taxonomy" id="1538125"/>
    <lineage>
        <taxon>Eukaryota</taxon>
        <taxon>Metazoa</taxon>
        <taxon>Ecdysozoa</taxon>
        <taxon>Arthropoda</taxon>
        <taxon>Chelicerata</taxon>
        <taxon>Arachnida</taxon>
        <taxon>Araneae</taxon>
        <taxon>Araneomorphae</taxon>
        <taxon>Entelegynae</taxon>
        <taxon>Araneoidea</taxon>
        <taxon>Araneidae</taxon>
        <taxon>Caerostris</taxon>
    </lineage>
</organism>
<gene>
    <name evidence="2" type="ORF">CDAR_306101</name>
</gene>
<protein>
    <submittedName>
        <fullName evidence="2">Uncharacterized protein</fullName>
    </submittedName>
</protein>
<evidence type="ECO:0000313" key="3">
    <source>
        <dbReference type="Proteomes" id="UP001054837"/>
    </source>
</evidence>
<accession>A0AAV4PTY5</accession>
<dbReference type="Proteomes" id="UP001054837">
    <property type="component" value="Unassembled WGS sequence"/>
</dbReference>
<name>A0AAV4PTY5_9ARAC</name>
<dbReference type="AlphaFoldDB" id="A0AAV4PTY5"/>
<dbReference type="EMBL" id="BPLQ01003206">
    <property type="protein sequence ID" value="GIX98667.1"/>
    <property type="molecule type" value="Genomic_DNA"/>
</dbReference>
<sequence length="105" mass="12061">MQEQKITHAPSQKRALKLSVSNSKNSKVELEARYLWCLQTNFFCKKSARAGPQLVSGRLLLKVSKHVIKMLNAERFPLPQFSTGENHSVILWLKKLITALTWKEI</sequence>
<comment type="caution">
    <text evidence="2">The sequence shown here is derived from an EMBL/GenBank/DDBJ whole genome shotgun (WGS) entry which is preliminary data.</text>
</comment>
<evidence type="ECO:0000256" key="1">
    <source>
        <dbReference type="SAM" id="MobiDB-lite"/>
    </source>
</evidence>
<reference evidence="2 3" key="1">
    <citation type="submission" date="2021-06" db="EMBL/GenBank/DDBJ databases">
        <title>Caerostris darwini draft genome.</title>
        <authorList>
            <person name="Kono N."/>
            <person name="Arakawa K."/>
        </authorList>
    </citation>
    <scope>NUCLEOTIDE SEQUENCE [LARGE SCALE GENOMIC DNA]</scope>
</reference>
<feature type="region of interest" description="Disordered" evidence="1">
    <location>
        <begin position="1"/>
        <end position="22"/>
    </location>
</feature>
<proteinExistence type="predicted"/>
<evidence type="ECO:0000313" key="2">
    <source>
        <dbReference type="EMBL" id="GIX98667.1"/>
    </source>
</evidence>